<keyword evidence="2" id="KW-0812">Transmembrane</keyword>
<name>A0A644Z5X0_9ZZZZ</name>
<keyword evidence="2" id="KW-0472">Membrane</keyword>
<feature type="region of interest" description="Disordered" evidence="1">
    <location>
        <begin position="59"/>
        <end position="79"/>
    </location>
</feature>
<protein>
    <submittedName>
        <fullName evidence="3">Uncharacterized protein</fullName>
    </submittedName>
</protein>
<evidence type="ECO:0000256" key="1">
    <source>
        <dbReference type="SAM" id="MobiDB-lite"/>
    </source>
</evidence>
<evidence type="ECO:0000313" key="3">
    <source>
        <dbReference type="EMBL" id="MPM36017.1"/>
    </source>
</evidence>
<organism evidence="3">
    <name type="scientific">bioreactor metagenome</name>
    <dbReference type="NCBI Taxonomy" id="1076179"/>
    <lineage>
        <taxon>unclassified sequences</taxon>
        <taxon>metagenomes</taxon>
        <taxon>ecological metagenomes</taxon>
    </lineage>
</organism>
<accession>A0A644Z5X0</accession>
<keyword evidence="2" id="KW-1133">Transmembrane helix</keyword>
<comment type="caution">
    <text evidence="3">The sequence shown here is derived from an EMBL/GenBank/DDBJ whole genome shotgun (WGS) entry which is preliminary data.</text>
</comment>
<proteinExistence type="predicted"/>
<feature type="transmembrane region" description="Helical" evidence="2">
    <location>
        <begin position="33"/>
        <end position="55"/>
    </location>
</feature>
<dbReference type="EMBL" id="VSSQ01007470">
    <property type="protein sequence ID" value="MPM36017.1"/>
    <property type="molecule type" value="Genomic_DNA"/>
</dbReference>
<dbReference type="AlphaFoldDB" id="A0A644Z5X0"/>
<gene>
    <name evidence="3" type="ORF">SDC9_82612</name>
</gene>
<reference evidence="3" key="1">
    <citation type="submission" date="2019-08" db="EMBL/GenBank/DDBJ databases">
        <authorList>
            <person name="Kucharzyk K."/>
            <person name="Murdoch R.W."/>
            <person name="Higgins S."/>
            <person name="Loffler F."/>
        </authorList>
    </citation>
    <scope>NUCLEOTIDE SEQUENCE</scope>
</reference>
<evidence type="ECO:0000256" key="2">
    <source>
        <dbReference type="SAM" id="Phobius"/>
    </source>
</evidence>
<sequence>MKRVLSHICVILSLVTLTFLVLNQFNPSIFGKVFFHIELLIYVIAVLLLSIAVIMRGTRKSANRHERENPSAAQIARGK</sequence>